<evidence type="ECO:0000313" key="1">
    <source>
        <dbReference type="EMBL" id="BDL44446.1"/>
    </source>
</evidence>
<gene>
    <name evidence="1" type="ORF">Abiwalacus_20200</name>
</gene>
<reference evidence="1" key="1">
    <citation type="submission" date="2022-06" db="EMBL/GenBank/DDBJ databases">
        <title>Akkermansia biwalacus sp. nov., an anaerobic mucin-degrading bacterium isolated from human intestine.</title>
        <authorList>
            <person name="Kobayashi Y."/>
            <person name="Inoue S."/>
            <person name="Kawahara T."/>
            <person name="Kohda N."/>
        </authorList>
    </citation>
    <scope>NUCLEOTIDE SEQUENCE</scope>
    <source>
        <strain evidence="1">WON2089</strain>
    </source>
</reference>
<dbReference type="EMBL" id="AP025943">
    <property type="protein sequence ID" value="BDL44446.1"/>
    <property type="molecule type" value="Genomic_DNA"/>
</dbReference>
<protein>
    <submittedName>
        <fullName evidence="1">Uncharacterized protein</fullName>
    </submittedName>
</protein>
<name>A0ABM7ZIB1_9BACT</name>
<organism evidence="1 2">
    <name type="scientific">Akkermansia biwaensis</name>
    <dbReference type="NCBI Taxonomy" id="2946555"/>
    <lineage>
        <taxon>Bacteria</taxon>
        <taxon>Pseudomonadati</taxon>
        <taxon>Verrucomicrobiota</taxon>
        <taxon>Verrucomicrobiia</taxon>
        <taxon>Verrucomicrobiales</taxon>
        <taxon>Akkermansiaceae</taxon>
        <taxon>Akkermansia</taxon>
    </lineage>
</organism>
<evidence type="ECO:0000313" key="2">
    <source>
        <dbReference type="Proteomes" id="UP001062263"/>
    </source>
</evidence>
<keyword evidence="2" id="KW-1185">Reference proteome</keyword>
<sequence>MLRTFANIVAAIAVMFLAILGMVKAGGWYLDAEERQVRDGVKDPRTAILPVLER</sequence>
<proteinExistence type="predicted"/>
<dbReference type="RefSeq" id="WP_156469867.1">
    <property type="nucleotide sequence ID" value="NZ_AP025943.1"/>
</dbReference>
<dbReference type="Proteomes" id="UP001062263">
    <property type="component" value="Chromosome"/>
</dbReference>
<accession>A0ABM7ZIB1</accession>